<feature type="region of interest" description="Disordered" evidence="1">
    <location>
        <begin position="128"/>
        <end position="149"/>
    </location>
</feature>
<feature type="signal peptide" evidence="2">
    <location>
        <begin position="1"/>
        <end position="24"/>
    </location>
</feature>
<dbReference type="EMBL" id="JACDQQ010001156">
    <property type="protein sequence ID" value="MBA0085681.1"/>
    <property type="molecule type" value="Genomic_DNA"/>
</dbReference>
<name>A0A7V8SX93_9BACT</name>
<dbReference type="Proteomes" id="UP000567293">
    <property type="component" value="Unassembled WGS sequence"/>
</dbReference>
<feature type="compositionally biased region" description="Basic and acidic residues" evidence="1">
    <location>
        <begin position="140"/>
        <end position="149"/>
    </location>
</feature>
<gene>
    <name evidence="3" type="ORF">HRJ53_11850</name>
</gene>
<comment type="caution">
    <text evidence="3">The sequence shown here is derived from an EMBL/GenBank/DDBJ whole genome shotgun (WGS) entry which is preliminary data.</text>
</comment>
<evidence type="ECO:0000256" key="1">
    <source>
        <dbReference type="SAM" id="MobiDB-lite"/>
    </source>
</evidence>
<proteinExistence type="predicted"/>
<accession>A0A7V8SX93</accession>
<sequence>MGKTAYFACFLVVASLVPARGASAQTATGSLEFVARITPTAARPEPVRQFTFYILTKSYAAIVKEVEEKVPPPARDAFIDGLKVSPELRVWLKGHDTLDLTAPELDKLLTPDDLIKVPEFLEAYQRSNRGGVTSGLPRPKYREADRTEHPEKYEKLRQEYLNALMKFIREHPETVSGVELELDAVNPQKKWAALLSERRKKVGHT</sequence>
<evidence type="ECO:0000313" key="4">
    <source>
        <dbReference type="Proteomes" id="UP000567293"/>
    </source>
</evidence>
<evidence type="ECO:0000256" key="2">
    <source>
        <dbReference type="SAM" id="SignalP"/>
    </source>
</evidence>
<protein>
    <submittedName>
        <fullName evidence="3">Uncharacterized protein</fullName>
    </submittedName>
</protein>
<feature type="non-terminal residue" evidence="3">
    <location>
        <position position="205"/>
    </location>
</feature>
<feature type="chain" id="PRO_5030506365" evidence="2">
    <location>
        <begin position="25"/>
        <end position="205"/>
    </location>
</feature>
<organism evidence="3 4">
    <name type="scientific">Candidatus Acidiferrum panamense</name>
    <dbReference type="NCBI Taxonomy" id="2741543"/>
    <lineage>
        <taxon>Bacteria</taxon>
        <taxon>Pseudomonadati</taxon>
        <taxon>Acidobacteriota</taxon>
        <taxon>Terriglobia</taxon>
        <taxon>Candidatus Acidiferrales</taxon>
        <taxon>Candidatus Acidiferrum</taxon>
    </lineage>
</organism>
<evidence type="ECO:0000313" key="3">
    <source>
        <dbReference type="EMBL" id="MBA0085681.1"/>
    </source>
</evidence>
<keyword evidence="4" id="KW-1185">Reference proteome</keyword>
<reference evidence="3" key="1">
    <citation type="submission" date="2020-06" db="EMBL/GenBank/DDBJ databases">
        <title>Legume-microbial interactions unlock mineral nutrients during tropical forest succession.</title>
        <authorList>
            <person name="Epihov D.Z."/>
        </authorList>
    </citation>
    <scope>NUCLEOTIDE SEQUENCE [LARGE SCALE GENOMIC DNA]</scope>
    <source>
        <strain evidence="3">Pan2503</strain>
    </source>
</reference>
<keyword evidence="2" id="KW-0732">Signal</keyword>
<dbReference type="AlphaFoldDB" id="A0A7V8SX93"/>